<dbReference type="Proteomes" id="UP001157418">
    <property type="component" value="Unassembled WGS sequence"/>
</dbReference>
<organism evidence="1 2">
    <name type="scientific">Lactuca virosa</name>
    <dbReference type="NCBI Taxonomy" id="75947"/>
    <lineage>
        <taxon>Eukaryota</taxon>
        <taxon>Viridiplantae</taxon>
        <taxon>Streptophyta</taxon>
        <taxon>Embryophyta</taxon>
        <taxon>Tracheophyta</taxon>
        <taxon>Spermatophyta</taxon>
        <taxon>Magnoliopsida</taxon>
        <taxon>eudicotyledons</taxon>
        <taxon>Gunneridae</taxon>
        <taxon>Pentapetalae</taxon>
        <taxon>asterids</taxon>
        <taxon>campanulids</taxon>
        <taxon>Asterales</taxon>
        <taxon>Asteraceae</taxon>
        <taxon>Cichorioideae</taxon>
        <taxon>Cichorieae</taxon>
        <taxon>Lactucinae</taxon>
        <taxon>Lactuca</taxon>
    </lineage>
</organism>
<comment type="caution">
    <text evidence="1">The sequence shown here is derived from an EMBL/GenBank/DDBJ whole genome shotgun (WGS) entry which is preliminary data.</text>
</comment>
<evidence type="ECO:0000313" key="1">
    <source>
        <dbReference type="EMBL" id="CAH1426016.1"/>
    </source>
</evidence>
<keyword evidence="2" id="KW-1185">Reference proteome</keyword>
<evidence type="ECO:0000313" key="2">
    <source>
        <dbReference type="Proteomes" id="UP001157418"/>
    </source>
</evidence>
<reference evidence="1 2" key="1">
    <citation type="submission" date="2022-01" db="EMBL/GenBank/DDBJ databases">
        <authorList>
            <person name="Xiong W."/>
            <person name="Schranz E."/>
        </authorList>
    </citation>
    <scope>NUCLEOTIDE SEQUENCE [LARGE SCALE GENOMIC DNA]</scope>
</reference>
<dbReference type="AlphaFoldDB" id="A0AAU9MKD4"/>
<name>A0AAU9MKD4_9ASTR</name>
<dbReference type="EMBL" id="CAKMRJ010002223">
    <property type="protein sequence ID" value="CAH1426016.1"/>
    <property type="molecule type" value="Genomic_DNA"/>
</dbReference>
<protein>
    <submittedName>
        <fullName evidence="1">Uncharacterized protein</fullName>
    </submittedName>
</protein>
<gene>
    <name evidence="1" type="ORF">LVIROSA_LOCUS13125</name>
</gene>
<proteinExistence type="predicted"/>
<sequence>MSVVCIYCGGQYQISTIIPRFWYENTPLPSLPSSSSDSTNRCTPISTTNSSIRFLPKSTIGRNFPLRQVA</sequence>
<accession>A0AAU9MKD4</accession>